<name>A0AAN9B0C4_9CAEN</name>
<comment type="caution">
    <text evidence="2">The sequence shown here is derived from an EMBL/GenBank/DDBJ whole genome shotgun (WGS) entry which is preliminary data.</text>
</comment>
<dbReference type="AlphaFoldDB" id="A0AAN9B0C4"/>
<keyword evidence="1" id="KW-0732">Signal</keyword>
<evidence type="ECO:0000313" key="2">
    <source>
        <dbReference type="EMBL" id="KAK7095439.1"/>
    </source>
</evidence>
<feature type="chain" id="PRO_5042867201" evidence="1">
    <location>
        <begin position="21"/>
        <end position="219"/>
    </location>
</feature>
<reference evidence="2 3" key="1">
    <citation type="submission" date="2024-02" db="EMBL/GenBank/DDBJ databases">
        <title>Chromosome-scale genome assembly of the rough periwinkle Littorina saxatilis.</title>
        <authorList>
            <person name="De Jode A."/>
            <person name="Faria R."/>
            <person name="Formenti G."/>
            <person name="Sims Y."/>
            <person name="Smith T.P."/>
            <person name="Tracey A."/>
            <person name="Wood J.M.D."/>
            <person name="Zagrodzka Z.B."/>
            <person name="Johannesson K."/>
            <person name="Butlin R.K."/>
            <person name="Leder E.H."/>
        </authorList>
    </citation>
    <scope>NUCLEOTIDE SEQUENCE [LARGE SCALE GENOMIC DNA]</scope>
    <source>
        <strain evidence="2">Snail1</strain>
        <tissue evidence="2">Muscle</tissue>
    </source>
</reference>
<accession>A0AAN9B0C4</accession>
<dbReference type="Proteomes" id="UP001374579">
    <property type="component" value="Unassembled WGS sequence"/>
</dbReference>
<organism evidence="2 3">
    <name type="scientific">Littorina saxatilis</name>
    <dbReference type="NCBI Taxonomy" id="31220"/>
    <lineage>
        <taxon>Eukaryota</taxon>
        <taxon>Metazoa</taxon>
        <taxon>Spiralia</taxon>
        <taxon>Lophotrochozoa</taxon>
        <taxon>Mollusca</taxon>
        <taxon>Gastropoda</taxon>
        <taxon>Caenogastropoda</taxon>
        <taxon>Littorinimorpha</taxon>
        <taxon>Littorinoidea</taxon>
        <taxon>Littorinidae</taxon>
        <taxon>Littorina</taxon>
    </lineage>
</organism>
<evidence type="ECO:0000256" key="1">
    <source>
        <dbReference type="SAM" id="SignalP"/>
    </source>
</evidence>
<evidence type="ECO:0000313" key="3">
    <source>
        <dbReference type="Proteomes" id="UP001374579"/>
    </source>
</evidence>
<sequence>MTSASFVAVVLAVSLCQTSAFSSMPRCPVASTPCRIKTEREGFSDIISGQWCSCPDSKSCSNDWRTNQDRVVVRELVIDGNINITFSMMFCDAVQSQTQCSSGQVALQLVGDPEQPIKVDHINCACADTLPLVRHEKSVGAELRLYHSYVCANHKRICNIGWTCQTTDTVTGTAFLHTTGYPCRCPTGTACQSYPSYNTLTEESTVKYFCIPEWRGRSG</sequence>
<keyword evidence="3" id="KW-1185">Reference proteome</keyword>
<proteinExistence type="predicted"/>
<dbReference type="EMBL" id="JBAMIC010000018">
    <property type="protein sequence ID" value="KAK7095439.1"/>
    <property type="molecule type" value="Genomic_DNA"/>
</dbReference>
<gene>
    <name evidence="2" type="ORF">V1264_006842</name>
</gene>
<protein>
    <submittedName>
        <fullName evidence="2">Uncharacterized protein</fullName>
    </submittedName>
</protein>
<feature type="signal peptide" evidence="1">
    <location>
        <begin position="1"/>
        <end position="20"/>
    </location>
</feature>